<evidence type="ECO:0000256" key="1">
    <source>
        <dbReference type="SAM" id="MobiDB-lite"/>
    </source>
</evidence>
<accession>A0AAW0D7H1</accession>
<dbReference type="EMBL" id="JAYKXP010000020">
    <property type="protein sequence ID" value="KAK7047483.1"/>
    <property type="molecule type" value="Genomic_DNA"/>
</dbReference>
<protein>
    <submittedName>
        <fullName evidence="2">Uncharacterized protein</fullName>
    </submittedName>
</protein>
<sequence>MFNNANHVAVYGDAINIVRGDQHNRHIVVKISLAGKGAKQSSEYRQVSILFHEIILGDIQPRRELYTENVEEREERWTDKLYRLITRKNVDYTVQRTIFIAELNSHPNQTFTVMSFKGQRARRVRLNAFAHRRLAHDFDFTKYSCGRKNSSSSRKYSTWVSGPSEMSPEFTGQY</sequence>
<gene>
    <name evidence="2" type="ORF">VNI00_006714</name>
</gene>
<dbReference type="AlphaFoldDB" id="A0AAW0D7H1"/>
<evidence type="ECO:0000313" key="3">
    <source>
        <dbReference type="Proteomes" id="UP001383192"/>
    </source>
</evidence>
<proteinExistence type="predicted"/>
<feature type="compositionally biased region" description="Polar residues" evidence="1">
    <location>
        <begin position="147"/>
        <end position="161"/>
    </location>
</feature>
<dbReference type="Proteomes" id="UP001383192">
    <property type="component" value="Unassembled WGS sequence"/>
</dbReference>
<name>A0AAW0D7H1_9AGAR</name>
<organism evidence="2 3">
    <name type="scientific">Paramarasmius palmivorus</name>
    <dbReference type="NCBI Taxonomy" id="297713"/>
    <lineage>
        <taxon>Eukaryota</taxon>
        <taxon>Fungi</taxon>
        <taxon>Dikarya</taxon>
        <taxon>Basidiomycota</taxon>
        <taxon>Agaricomycotina</taxon>
        <taxon>Agaricomycetes</taxon>
        <taxon>Agaricomycetidae</taxon>
        <taxon>Agaricales</taxon>
        <taxon>Marasmiineae</taxon>
        <taxon>Marasmiaceae</taxon>
        <taxon>Paramarasmius</taxon>
    </lineage>
</organism>
<reference evidence="2 3" key="1">
    <citation type="submission" date="2024-01" db="EMBL/GenBank/DDBJ databases">
        <title>A draft genome for a cacao thread blight-causing isolate of Paramarasmius palmivorus.</title>
        <authorList>
            <person name="Baruah I.K."/>
            <person name="Bukari Y."/>
            <person name="Amoako-Attah I."/>
            <person name="Meinhardt L.W."/>
            <person name="Bailey B.A."/>
            <person name="Cohen S.P."/>
        </authorList>
    </citation>
    <scope>NUCLEOTIDE SEQUENCE [LARGE SCALE GENOMIC DNA]</scope>
    <source>
        <strain evidence="2 3">GH-12</strain>
    </source>
</reference>
<comment type="caution">
    <text evidence="2">The sequence shown here is derived from an EMBL/GenBank/DDBJ whole genome shotgun (WGS) entry which is preliminary data.</text>
</comment>
<evidence type="ECO:0000313" key="2">
    <source>
        <dbReference type="EMBL" id="KAK7047483.1"/>
    </source>
</evidence>
<keyword evidence="3" id="KW-1185">Reference proteome</keyword>
<feature type="region of interest" description="Disordered" evidence="1">
    <location>
        <begin position="146"/>
        <end position="174"/>
    </location>
</feature>